<feature type="compositionally biased region" description="Low complexity" evidence="1">
    <location>
        <begin position="220"/>
        <end position="233"/>
    </location>
</feature>
<dbReference type="VEuPathDB" id="ToxoDB:NCLIV_064960"/>
<feature type="region of interest" description="Disordered" evidence="1">
    <location>
        <begin position="188"/>
        <end position="249"/>
    </location>
</feature>
<dbReference type="OMA" id="INIFTMG"/>
<dbReference type="AlphaFoldDB" id="F0VQS3"/>
<dbReference type="EMBL" id="FR823393">
    <property type="protein sequence ID" value="CBZ56070.1"/>
    <property type="molecule type" value="Genomic_DNA"/>
</dbReference>
<sequence>MDFRNVIPSLLYINIFTMGPLFHEAALFVNGIPRGQESDATIASADEIIVPGLKSLELFNPQTEAAGSSSAQAAEFTLPIATTSPLHHPSKTWTRDPFLESTPPVAIGGAPLSKSPDSTMDPPGTDDFALLISRAKADFLASLPPSAMRQWMHWQKRGVQPSFFRRGEEPEEGGSPALFPIPLIQVQSTHEDQTLSSKKPKMPLRRKPTDGPGTYVPHISRSGSSSSLLSSSHESAKTGNSSGHGASANTTVAHAEVTPTLRGDPMTIVPAQYADEHVAVVNGEAAAPTSLHEAVERRNKTGVAPPKDGPARRKQIFRGRGGRGSSHTDDGMAASSGNT</sequence>
<dbReference type="EMBL" id="LN714487">
    <property type="protein sequence ID" value="CEL70818.1"/>
    <property type="molecule type" value="Genomic_DNA"/>
</dbReference>
<dbReference type="eggNOG" id="ENOG502QYZ5">
    <property type="taxonomic scope" value="Eukaryota"/>
</dbReference>
<dbReference type="OrthoDB" id="331454at2759"/>
<accession>F0VQS3</accession>
<protein>
    <submittedName>
        <fullName evidence="2">Uncharacterized protein</fullName>
    </submittedName>
</protein>
<reference evidence="2" key="1">
    <citation type="submission" date="2011-02" db="EMBL/GenBank/DDBJ databases">
        <authorList>
            <person name="Aslett M."/>
        </authorList>
    </citation>
    <scope>NUCLEOTIDE SEQUENCE</scope>
    <source>
        <strain evidence="2">Liverpool</strain>
    </source>
</reference>
<dbReference type="RefSeq" id="XP_003886096.1">
    <property type="nucleotide sequence ID" value="XM_003886047.1"/>
</dbReference>
<keyword evidence="4" id="KW-1185">Reference proteome</keyword>
<reference evidence="3" key="4">
    <citation type="journal article" date="2015" name="PLoS ONE">
        <title>Comprehensive Evaluation of Toxoplasma gondii VEG and Neospora caninum LIV Genomes with Tachyzoite Stage Transcriptome and Proteome Defines Novel Transcript Features.</title>
        <authorList>
            <person name="Ramaprasad A."/>
            <person name="Mourier T."/>
            <person name="Naeem R."/>
            <person name="Malas T.B."/>
            <person name="Moussa E."/>
            <person name="Panigrahi A."/>
            <person name="Vermont S.J."/>
            <person name="Otto T.D."/>
            <person name="Wastling J."/>
            <person name="Pain A."/>
        </authorList>
    </citation>
    <scope>NUCLEOTIDE SEQUENCE</scope>
    <source>
        <strain evidence="3">Liverpool</strain>
    </source>
</reference>
<evidence type="ECO:0000256" key="1">
    <source>
        <dbReference type="SAM" id="MobiDB-lite"/>
    </source>
</evidence>
<feature type="compositionally biased region" description="Basic residues" evidence="1">
    <location>
        <begin position="312"/>
        <end position="321"/>
    </location>
</feature>
<reference evidence="2" key="2">
    <citation type="submission" date="2011-03" db="EMBL/GenBank/DDBJ databases">
        <title>Comparative genomics and transcriptomics of Neospora caninum and Toxoplasma gondii.</title>
        <authorList>
            <person name="Reid A.J."/>
            <person name="Sohal A."/>
            <person name="Harris D."/>
            <person name="Quail M."/>
            <person name="Sanders M."/>
            <person name="Berriman M."/>
            <person name="Wastling J.M."/>
            <person name="Pain A."/>
        </authorList>
    </citation>
    <scope>NUCLEOTIDE SEQUENCE</scope>
    <source>
        <strain evidence="2">Liverpool</strain>
    </source>
</reference>
<evidence type="ECO:0000313" key="4">
    <source>
        <dbReference type="Proteomes" id="UP000007494"/>
    </source>
</evidence>
<reference evidence="4" key="3">
    <citation type="journal article" date="2012" name="PLoS Pathog.">
        <title>Comparative genomics of the apicomplexan parasites Toxoplasma gondii and Neospora caninum: Coccidia differing in host range and transmission strategy.</title>
        <authorList>
            <person name="Reid A.J."/>
            <person name="Vermont S.J."/>
            <person name="Cotton J.A."/>
            <person name="Harris D."/>
            <person name="Hill-Cawthorne G.A."/>
            <person name="Konen-Waisman S."/>
            <person name="Latham S.M."/>
            <person name="Mourier T."/>
            <person name="Norton R."/>
            <person name="Quail M.A."/>
            <person name="Sanders M."/>
            <person name="Shanmugam D."/>
            <person name="Sohal A."/>
            <person name="Wasmuth J.D."/>
            <person name="Brunk B."/>
            <person name="Grigg M.E."/>
            <person name="Howard J.C."/>
            <person name="Parkinson J."/>
            <person name="Roos D.S."/>
            <person name="Trees A.J."/>
            <person name="Berriman M."/>
            <person name="Pain A."/>
            <person name="Wastling J.M."/>
        </authorList>
    </citation>
    <scope>NUCLEOTIDE SEQUENCE [LARGE SCALE GENOMIC DNA]</scope>
    <source>
        <strain evidence="4">Liverpool</strain>
    </source>
</reference>
<gene>
    <name evidence="3" type="ORF">BN1204_064960</name>
    <name evidence="2" type="ORF">NCLIV_064960</name>
</gene>
<name>F0VQS3_NEOCL</name>
<organism evidence="2 4">
    <name type="scientific">Neospora caninum (strain Liverpool)</name>
    <dbReference type="NCBI Taxonomy" id="572307"/>
    <lineage>
        <taxon>Eukaryota</taxon>
        <taxon>Sar</taxon>
        <taxon>Alveolata</taxon>
        <taxon>Apicomplexa</taxon>
        <taxon>Conoidasida</taxon>
        <taxon>Coccidia</taxon>
        <taxon>Eucoccidiorida</taxon>
        <taxon>Eimeriorina</taxon>
        <taxon>Sarcocystidae</taxon>
        <taxon>Neospora</taxon>
    </lineage>
</organism>
<feature type="region of interest" description="Disordered" evidence="1">
    <location>
        <begin position="86"/>
        <end position="124"/>
    </location>
</feature>
<dbReference type="GeneID" id="13445293"/>
<dbReference type="InParanoid" id="F0VQS3"/>
<dbReference type="Proteomes" id="UP000007494">
    <property type="component" value="Chromosome XII"/>
</dbReference>
<evidence type="ECO:0000313" key="3">
    <source>
        <dbReference type="EMBL" id="CEL70818.1"/>
    </source>
</evidence>
<feature type="compositionally biased region" description="Polar residues" evidence="1">
    <location>
        <begin position="237"/>
        <end position="249"/>
    </location>
</feature>
<feature type="region of interest" description="Disordered" evidence="1">
    <location>
        <begin position="287"/>
        <end position="339"/>
    </location>
</feature>
<evidence type="ECO:0000313" key="2">
    <source>
        <dbReference type="EMBL" id="CBZ56070.1"/>
    </source>
</evidence>
<proteinExistence type="predicted"/>